<dbReference type="SUPFAM" id="SSF55174">
    <property type="entry name" value="Alpha-L RNA-binding motif"/>
    <property type="match status" value="1"/>
</dbReference>
<dbReference type="InterPro" id="IPR025708">
    <property type="entry name" value="HSP15"/>
</dbReference>
<name>A0A368UKP1_9BACT</name>
<evidence type="ECO:0000256" key="2">
    <source>
        <dbReference type="ARBA" id="ARBA00022884"/>
    </source>
</evidence>
<dbReference type="PIRSF" id="PIRSF016821">
    <property type="entry name" value="HSP15"/>
    <property type="match status" value="1"/>
</dbReference>
<sequence length="129" mass="14953">MNKTESVRIDKYLWAVRLFKTRSLAAEACKKGRVTIDEQPVKSSRMIRREDQLSIKVPPAVKTYRVLDLSEKRMGAKLVSDFLEDITPKEELDLLDMARMTQKLSRPKGTGRPTKKDRRDLDNLKNDFS</sequence>
<dbReference type="CDD" id="cd00165">
    <property type="entry name" value="S4"/>
    <property type="match status" value="1"/>
</dbReference>
<dbReference type="AlphaFoldDB" id="A0A368UKP1"/>
<dbReference type="SMART" id="SM00363">
    <property type="entry name" value="S4"/>
    <property type="match status" value="1"/>
</dbReference>
<keyword evidence="8" id="KW-1185">Reference proteome</keyword>
<keyword evidence="3" id="KW-0238">DNA-binding</keyword>
<evidence type="ECO:0000313" key="7">
    <source>
        <dbReference type="EMBL" id="RCW29308.1"/>
    </source>
</evidence>
<dbReference type="RefSeq" id="WP_114437908.1">
    <property type="nucleotide sequence ID" value="NZ_QPIZ01000029.1"/>
</dbReference>
<dbReference type="EMBL" id="QPIZ01000029">
    <property type="protein sequence ID" value="RCW29308.1"/>
    <property type="molecule type" value="Genomic_DNA"/>
</dbReference>
<dbReference type="GO" id="GO:0034605">
    <property type="term" value="P:cellular response to heat"/>
    <property type="evidence" value="ECO:0007669"/>
    <property type="project" value="InterPro"/>
</dbReference>
<dbReference type="InterPro" id="IPR002942">
    <property type="entry name" value="S4_RNA-bd"/>
</dbReference>
<evidence type="ECO:0000256" key="4">
    <source>
        <dbReference type="PROSITE-ProRule" id="PRU00182"/>
    </source>
</evidence>
<comment type="similarity">
    <text evidence="1">Belongs to the HSP15 family.</text>
</comment>
<evidence type="ECO:0000313" key="8">
    <source>
        <dbReference type="Proteomes" id="UP000252733"/>
    </source>
</evidence>
<evidence type="ECO:0000256" key="3">
    <source>
        <dbReference type="ARBA" id="ARBA00023125"/>
    </source>
</evidence>
<dbReference type="Gene3D" id="3.10.290.10">
    <property type="entry name" value="RNA-binding S4 domain"/>
    <property type="match status" value="1"/>
</dbReference>
<keyword evidence="2 4" id="KW-0694">RNA-binding</keyword>
<dbReference type="Pfam" id="PF01479">
    <property type="entry name" value="S4"/>
    <property type="match status" value="1"/>
</dbReference>
<protein>
    <submittedName>
        <fullName evidence="7">Heat shock protein Hsp15</fullName>
    </submittedName>
</protein>
<organism evidence="7 8">
    <name type="scientific">Marinilabilia salmonicolor</name>
    <dbReference type="NCBI Taxonomy" id="989"/>
    <lineage>
        <taxon>Bacteria</taxon>
        <taxon>Pseudomonadati</taxon>
        <taxon>Bacteroidota</taxon>
        <taxon>Bacteroidia</taxon>
        <taxon>Marinilabiliales</taxon>
        <taxon>Marinilabiliaceae</taxon>
        <taxon>Marinilabilia</taxon>
    </lineage>
</organism>
<dbReference type="GO" id="GO:0043023">
    <property type="term" value="F:ribosomal large subunit binding"/>
    <property type="evidence" value="ECO:0007669"/>
    <property type="project" value="InterPro"/>
</dbReference>
<evidence type="ECO:0000256" key="5">
    <source>
        <dbReference type="SAM" id="MobiDB-lite"/>
    </source>
</evidence>
<dbReference type="Proteomes" id="UP000252733">
    <property type="component" value="Unassembled WGS sequence"/>
</dbReference>
<evidence type="ECO:0000256" key="1">
    <source>
        <dbReference type="ARBA" id="ARBA00008396"/>
    </source>
</evidence>
<keyword evidence="7" id="KW-0346">Stress response</keyword>
<dbReference type="GO" id="GO:0003677">
    <property type="term" value="F:DNA binding"/>
    <property type="evidence" value="ECO:0007669"/>
    <property type="project" value="UniProtKB-KW"/>
</dbReference>
<feature type="region of interest" description="Disordered" evidence="5">
    <location>
        <begin position="101"/>
        <end position="129"/>
    </location>
</feature>
<feature type="compositionally biased region" description="Basic and acidic residues" evidence="5">
    <location>
        <begin position="117"/>
        <end position="129"/>
    </location>
</feature>
<evidence type="ECO:0000259" key="6">
    <source>
        <dbReference type="SMART" id="SM00363"/>
    </source>
</evidence>
<reference evidence="7 8" key="1">
    <citation type="submission" date="2018-07" db="EMBL/GenBank/DDBJ databases">
        <title>Freshwater and sediment microbial communities from various areas in North America, analyzing microbe dynamics in response to fracking.</title>
        <authorList>
            <person name="Lamendella R."/>
        </authorList>
    </citation>
    <scope>NUCLEOTIDE SEQUENCE [LARGE SCALE GENOMIC DNA]</scope>
    <source>
        <strain evidence="7 8">160A</strain>
    </source>
</reference>
<comment type="caution">
    <text evidence="7">The sequence shown here is derived from an EMBL/GenBank/DDBJ whole genome shotgun (WGS) entry which is preliminary data.</text>
</comment>
<proteinExistence type="inferred from homology"/>
<dbReference type="PROSITE" id="PS50889">
    <property type="entry name" value="S4"/>
    <property type="match status" value="1"/>
</dbReference>
<feature type="domain" description="RNA-binding S4" evidence="6">
    <location>
        <begin position="7"/>
        <end position="71"/>
    </location>
</feature>
<dbReference type="GO" id="GO:0003727">
    <property type="term" value="F:single-stranded RNA binding"/>
    <property type="evidence" value="ECO:0007669"/>
    <property type="project" value="InterPro"/>
</dbReference>
<dbReference type="InterPro" id="IPR036986">
    <property type="entry name" value="S4_RNA-bd_sf"/>
</dbReference>
<accession>A0A368UKP1</accession>
<gene>
    <name evidence="7" type="ORF">DFO77_12932</name>
</gene>